<protein>
    <recommendedName>
        <fullName evidence="7">4Fe-4S ferredoxin-type domain-containing protein</fullName>
    </recommendedName>
</protein>
<dbReference type="InterPro" id="IPR007197">
    <property type="entry name" value="rSAM"/>
</dbReference>
<dbReference type="EMBL" id="BART01009225">
    <property type="protein sequence ID" value="GAG64946.1"/>
    <property type="molecule type" value="Genomic_DNA"/>
</dbReference>
<dbReference type="InterPro" id="IPR013785">
    <property type="entry name" value="Aldolase_TIM"/>
</dbReference>
<evidence type="ECO:0000256" key="5">
    <source>
        <dbReference type="ARBA" id="ARBA00023004"/>
    </source>
</evidence>
<comment type="caution">
    <text evidence="8">The sequence shown here is derived from an EMBL/GenBank/DDBJ whole genome shotgun (WGS) entry which is preliminary data.</text>
</comment>
<gene>
    <name evidence="8" type="ORF">S01H4_20503</name>
</gene>
<evidence type="ECO:0000256" key="2">
    <source>
        <dbReference type="ARBA" id="ARBA00022485"/>
    </source>
</evidence>
<dbReference type="SUPFAM" id="SSF54862">
    <property type="entry name" value="4Fe-4S ferredoxins"/>
    <property type="match status" value="1"/>
</dbReference>
<evidence type="ECO:0000256" key="6">
    <source>
        <dbReference type="ARBA" id="ARBA00023014"/>
    </source>
</evidence>
<evidence type="ECO:0000256" key="3">
    <source>
        <dbReference type="ARBA" id="ARBA00022691"/>
    </source>
</evidence>
<dbReference type="InterPro" id="IPR017896">
    <property type="entry name" value="4Fe4S_Fe-S-bd"/>
</dbReference>
<dbReference type="InterPro" id="IPR017900">
    <property type="entry name" value="4Fe4S_Fe_S_CS"/>
</dbReference>
<feature type="domain" description="4Fe-4S ferredoxin-type" evidence="7">
    <location>
        <begin position="35"/>
        <end position="63"/>
    </location>
</feature>
<keyword evidence="5" id="KW-0408">Iron</keyword>
<dbReference type="Gene3D" id="3.20.20.70">
    <property type="entry name" value="Aldolase class I"/>
    <property type="match status" value="1"/>
</dbReference>
<reference evidence="8" key="1">
    <citation type="journal article" date="2014" name="Front. Microbiol.">
        <title>High frequency of phylogenetically diverse reductive dehalogenase-homologous genes in deep subseafloor sedimentary metagenomes.</title>
        <authorList>
            <person name="Kawai M."/>
            <person name="Futagami T."/>
            <person name="Toyoda A."/>
            <person name="Takaki Y."/>
            <person name="Nishi S."/>
            <person name="Hori S."/>
            <person name="Arai W."/>
            <person name="Tsubouchi T."/>
            <person name="Morono Y."/>
            <person name="Uchiyama I."/>
            <person name="Ito T."/>
            <person name="Fujiyama A."/>
            <person name="Inagaki F."/>
            <person name="Takami H."/>
        </authorList>
    </citation>
    <scope>NUCLEOTIDE SEQUENCE</scope>
    <source>
        <strain evidence="8">Expedition CK06-06</strain>
    </source>
</reference>
<keyword evidence="4" id="KW-0479">Metal-binding</keyword>
<dbReference type="PROSITE" id="PS51379">
    <property type="entry name" value="4FE4S_FER_2"/>
    <property type="match status" value="2"/>
</dbReference>
<dbReference type="Pfam" id="PF12838">
    <property type="entry name" value="Fer4_7"/>
    <property type="match status" value="1"/>
</dbReference>
<dbReference type="SFLD" id="SFLDS00029">
    <property type="entry name" value="Radical_SAM"/>
    <property type="match status" value="1"/>
</dbReference>
<evidence type="ECO:0000256" key="1">
    <source>
        <dbReference type="ARBA" id="ARBA00001966"/>
    </source>
</evidence>
<dbReference type="AlphaFoldDB" id="X1AYY1"/>
<dbReference type="PROSITE" id="PS00198">
    <property type="entry name" value="4FE4S_FER_1"/>
    <property type="match status" value="1"/>
</dbReference>
<accession>X1AYY1</accession>
<evidence type="ECO:0000313" key="8">
    <source>
        <dbReference type="EMBL" id="GAG64946.1"/>
    </source>
</evidence>
<name>X1AYY1_9ZZZZ</name>
<comment type="cofactor">
    <cofactor evidence="1">
        <name>[4Fe-4S] cluster</name>
        <dbReference type="ChEBI" id="CHEBI:49883"/>
    </cofactor>
</comment>
<dbReference type="GO" id="GO:0051539">
    <property type="term" value="F:4 iron, 4 sulfur cluster binding"/>
    <property type="evidence" value="ECO:0007669"/>
    <property type="project" value="UniProtKB-KW"/>
</dbReference>
<dbReference type="GO" id="GO:0003824">
    <property type="term" value="F:catalytic activity"/>
    <property type="evidence" value="ECO:0007669"/>
    <property type="project" value="InterPro"/>
</dbReference>
<dbReference type="InterPro" id="IPR034457">
    <property type="entry name" value="Organic_radical-activating"/>
</dbReference>
<feature type="domain" description="4Fe-4S ferredoxin-type" evidence="7">
    <location>
        <begin position="64"/>
        <end position="93"/>
    </location>
</feature>
<proteinExistence type="predicted"/>
<dbReference type="Gene3D" id="3.30.70.20">
    <property type="match status" value="1"/>
</dbReference>
<organism evidence="8">
    <name type="scientific">marine sediment metagenome</name>
    <dbReference type="NCBI Taxonomy" id="412755"/>
    <lineage>
        <taxon>unclassified sequences</taxon>
        <taxon>metagenomes</taxon>
        <taxon>ecological metagenomes</taxon>
    </lineage>
</organism>
<dbReference type="PANTHER" id="PTHR30352:SF4">
    <property type="entry name" value="PYRUVATE FORMATE-LYASE 2-ACTIVATING ENZYME"/>
    <property type="match status" value="1"/>
</dbReference>
<keyword evidence="6" id="KW-0411">Iron-sulfur</keyword>
<dbReference type="GO" id="GO:0046872">
    <property type="term" value="F:metal ion binding"/>
    <property type="evidence" value="ECO:0007669"/>
    <property type="project" value="UniProtKB-KW"/>
</dbReference>
<dbReference type="PANTHER" id="PTHR30352">
    <property type="entry name" value="PYRUVATE FORMATE-LYASE-ACTIVATING ENZYME"/>
    <property type="match status" value="1"/>
</dbReference>
<keyword evidence="2" id="KW-0004">4Fe-4S</keyword>
<keyword evidence="3" id="KW-0949">S-adenosyl-L-methionine</keyword>
<evidence type="ECO:0000256" key="4">
    <source>
        <dbReference type="ARBA" id="ARBA00022723"/>
    </source>
</evidence>
<evidence type="ECO:0000259" key="7">
    <source>
        <dbReference type="PROSITE" id="PS51379"/>
    </source>
</evidence>
<sequence length="152" mass="17332">MATDDGPGIRTTIFFNKCLLNCVWCHNPESIPKKPQHYWIERKCIGCNSCLDTCQEQVLFFEEDGLHIKRERCTSCGDCVKACPSTALSMYGKWWDLEELFHEIVKEKIFFNKTKGGITVSGSEPTLQPDFLLKILKLCKENCISTALDTLC</sequence>